<evidence type="ECO:0000256" key="4">
    <source>
        <dbReference type="ARBA" id="ARBA00023004"/>
    </source>
</evidence>
<evidence type="ECO:0000313" key="7">
    <source>
        <dbReference type="Proteomes" id="UP000018922"/>
    </source>
</evidence>
<sequence>MASLFKIEVMAGMSWIHVPDADVRVLCGCPADSVKHLMRRGLIRPMEAKGVKFETGPNAILLSDVMVQNGVFCNLAEFPVLQMFYRQGLLLPGHPNNDGSKPIIIGRRDQVDAQMQYIYRGNYGLISEQELTEAGVAPDLARDMMRLKLKFAFGRISHPRDLLDGRALDDDKPVEIKAGVCVRRIGLNRFEFSYNGETVNIDLNLPPFQTHECPFPLGSFQFRRDYFAVVHSGEGDGWDVRRPSMGSVLSFQGRIYLVDAGPNLLHSLTALGIGINEIEGIFHTHSHDDHFAGLTTLMQADRRISYFAVPMVRSAVAKKLSALLSIEEDDFNDYFNVRDLVMGQWNDVDGLDVKPVFSPHPVETTIFHFRAMAAGGWRSYAHLADVVGLDILERMITDDPTQPGLSQAWYDKVVADYLEPADVKKVDIGGGLIHGCAQDFKDDRSGKMILAHTAQPLTPEQKKIGSGASFGTVDVLITGHRDFLGRSAYHLMAEYFPTVSGDHLGAVLNGPLTTFNPETILFKAGQAHANIYLLLTGQVEMLDDESDFRAVLSAGALLGELTGLHGLPPSETCCAVNFVQVLEIPADVYTAFVRRHNLFGEISRLLESREFLSRTRLLGDVVSTGTLNAIAKTMRLVQFDDGAVIDGRERAVGLIASGKILRMLGDNVLETLGHGDFFGEEAAIFDAPGIATLRAHGPAEVYMISASRLAAIPNVRWKLFESFERRTSLESSVAIAGRTLLTWQQEYSVNIQRIDTQHKRLFATANRLLDAVESQRGPDEIVTALDFLLSYTMFHFAEEEALLDRYGYDRGAEHKNRHKILIAQVQELEQRLGGDDPASPAEVLDFLQGWIVNHILIEDRRYAAVLNAQGVY</sequence>
<name>V6F8G2_MAGGM</name>
<accession>V6F8G2</accession>
<evidence type="ECO:0000256" key="1">
    <source>
        <dbReference type="ARBA" id="ARBA00010587"/>
    </source>
</evidence>
<evidence type="ECO:0000256" key="2">
    <source>
        <dbReference type="ARBA" id="ARBA00022621"/>
    </source>
</evidence>
<keyword evidence="2" id="KW-0561">Oxygen transport</keyword>
<dbReference type="InterPro" id="IPR012827">
    <property type="entry name" value="Hemerythrin_metal-bd"/>
</dbReference>
<keyword evidence="7" id="KW-1185">Reference proteome</keyword>
<dbReference type="Gene3D" id="1.20.120.50">
    <property type="entry name" value="Hemerythrin-like"/>
    <property type="match status" value="1"/>
</dbReference>
<keyword evidence="3" id="KW-0479">Metal-binding</keyword>
<dbReference type="GO" id="GO:0046872">
    <property type="term" value="F:metal ion binding"/>
    <property type="evidence" value="ECO:0007669"/>
    <property type="project" value="UniProtKB-KW"/>
</dbReference>
<comment type="similarity">
    <text evidence="1">Belongs to the hemerythrin family.</text>
</comment>
<dbReference type="Pfam" id="PF00027">
    <property type="entry name" value="cNMP_binding"/>
    <property type="match status" value="1"/>
</dbReference>
<dbReference type="eggNOG" id="COG1235">
    <property type="taxonomic scope" value="Bacteria"/>
</dbReference>
<dbReference type="NCBIfam" id="TIGR02481">
    <property type="entry name" value="hemeryth_dom"/>
    <property type="match status" value="1"/>
</dbReference>
<feature type="domain" description="Cyclic nucleotide-binding" evidence="5">
    <location>
        <begin position="515"/>
        <end position="593"/>
    </location>
</feature>
<dbReference type="InterPro" id="IPR036866">
    <property type="entry name" value="RibonucZ/Hydroxyglut_hydro"/>
</dbReference>
<dbReference type="Pfam" id="PF01814">
    <property type="entry name" value="Hemerythrin"/>
    <property type="match status" value="1"/>
</dbReference>
<dbReference type="eggNOG" id="COG0664">
    <property type="taxonomic scope" value="Bacteria"/>
</dbReference>
<dbReference type="GO" id="GO:0005344">
    <property type="term" value="F:oxygen carrier activity"/>
    <property type="evidence" value="ECO:0007669"/>
    <property type="project" value="UniProtKB-KW"/>
</dbReference>
<dbReference type="PROSITE" id="PS00550">
    <property type="entry name" value="HEMERYTHRINS"/>
    <property type="match status" value="1"/>
</dbReference>
<dbReference type="InterPro" id="IPR012312">
    <property type="entry name" value="Hemerythrin-like"/>
</dbReference>
<dbReference type="InterPro" id="IPR016131">
    <property type="entry name" value="Haemerythrin_Fe_BS"/>
</dbReference>
<dbReference type="AlphaFoldDB" id="V6F8G2"/>
<dbReference type="InterPro" id="IPR050669">
    <property type="entry name" value="Hemerythrin"/>
</dbReference>
<feature type="domain" description="Cyclic nucleotide-binding" evidence="5">
    <location>
        <begin position="654"/>
        <end position="712"/>
    </location>
</feature>
<gene>
    <name evidence="6" type="ordered locus">MGMSRv2__3733</name>
</gene>
<dbReference type="EMBL" id="HG794546">
    <property type="protein sequence ID" value="CDL00948.1"/>
    <property type="molecule type" value="Genomic_DNA"/>
</dbReference>
<dbReference type="HOGENOM" id="CLU_330324_0_0_5"/>
<dbReference type="Proteomes" id="UP000018922">
    <property type="component" value="Chromosome I"/>
</dbReference>
<dbReference type="PANTHER" id="PTHR37164:SF1">
    <property type="entry name" value="BACTERIOHEMERYTHRIN"/>
    <property type="match status" value="1"/>
</dbReference>
<dbReference type="PANTHER" id="PTHR37164">
    <property type="entry name" value="BACTERIOHEMERYTHRIN"/>
    <property type="match status" value="1"/>
</dbReference>
<organism evidence="6 7">
    <name type="scientific">Magnetospirillum gryphiswaldense (strain DSM 6361 / JCM 21280 / NBRC 15271 / MSR-1)</name>
    <dbReference type="NCBI Taxonomy" id="431944"/>
    <lineage>
        <taxon>Bacteria</taxon>
        <taxon>Pseudomonadati</taxon>
        <taxon>Pseudomonadota</taxon>
        <taxon>Alphaproteobacteria</taxon>
        <taxon>Rhodospirillales</taxon>
        <taxon>Rhodospirillaceae</taxon>
        <taxon>Magnetospirillum</taxon>
    </lineage>
</organism>
<dbReference type="Pfam" id="PF23023">
    <property type="entry name" value="Anti-Pycsar_Apyc1"/>
    <property type="match status" value="1"/>
</dbReference>
<reference evidence="6 7" key="1">
    <citation type="journal article" date="2014" name="Genome Announc.">
        <title>Complete genome sequence of Magnetospirillum gryphiswaldense MSR-1.</title>
        <authorList>
            <person name="Wang X."/>
            <person name="Wang Q."/>
            <person name="Zhang W."/>
            <person name="Wang Y."/>
            <person name="Li L."/>
            <person name="Wen T."/>
            <person name="Zhang T."/>
            <person name="Zhang Y."/>
            <person name="Xu J."/>
            <person name="Hu J."/>
            <person name="Li S."/>
            <person name="Liu L."/>
            <person name="Liu J."/>
            <person name="Jiang W."/>
            <person name="Tian J."/>
            <person name="Li Y."/>
            <person name="Schuler D."/>
            <person name="Wang L."/>
            <person name="Li J."/>
        </authorList>
    </citation>
    <scope>NUCLEOTIDE SEQUENCE [LARGE SCALE GENOMIC DNA]</scope>
    <source>
        <strain evidence="7">DSM 6361 / JCM 21280 / NBRC 15271 / MSR-1</strain>
    </source>
</reference>
<dbReference type="SUPFAM" id="SSF47188">
    <property type="entry name" value="Hemerythrin-like"/>
    <property type="match status" value="1"/>
</dbReference>
<evidence type="ECO:0000256" key="3">
    <source>
        <dbReference type="ARBA" id="ARBA00022723"/>
    </source>
</evidence>
<dbReference type="CDD" id="cd12107">
    <property type="entry name" value="Hemerythrin"/>
    <property type="match status" value="1"/>
</dbReference>
<evidence type="ECO:0000259" key="5">
    <source>
        <dbReference type="PROSITE" id="PS50042"/>
    </source>
</evidence>
<keyword evidence="2" id="KW-0813">Transport</keyword>
<dbReference type="eggNOG" id="COG2703">
    <property type="taxonomic scope" value="Bacteria"/>
</dbReference>
<dbReference type="Gene3D" id="2.60.120.10">
    <property type="entry name" value="Jelly Rolls"/>
    <property type="match status" value="2"/>
</dbReference>
<dbReference type="PROSITE" id="PS50042">
    <property type="entry name" value="CNMP_BINDING_3"/>
    <property type="match status" value="2"/>
</dbReference>
<keyword evidence="4" id="KW-0408">Iron</keyword>
<dbReference type="NCBIfam" id="NF033749">
    <property type="entry name" value="bact_hemeryth"/>
    <property type="match status" value="1"/>
</dbReference>
<dbReference type="SUPFAM" id="SSF56281">
    <property type="entry name" value="Metallo-hydrolase/oxidoreductase"/>
    <property type="match status" value="1"/>
</dbReference>
<evidence type="ECO:0000313" key="6">
    <source>
        <dbReference type="EMBL" id="CDL00948.1"/>
    </source>
</evidence>
<proteinExistence type="inferred from homology"/>
<dbReference type="InterPro" id="IPR035938">
    <property type="entry name" value="Hemerythrin-like_sf"/>
</dbReference>
<dbReference type="Gene3D" id="3.60.15.10">
    <property type="entry name" value="Ribonuclease Z/Hydroxyacylglutathione hydrolase-like"/>
    <property type="match status" value="1"/>
</dbReference>
<protein>
    <recommendedName>
        <fullName evidence="5">Cyclic nucleotide-binding domain-containing protein</fullName>
    </recommendedName>
</protein>
<dbReference type="STRING" id="1430440.MGMSRv2__3733"/>
<dbReference type="InterPro" id="IPR014710">
    <property type="entry name" value="RmlC-like_jellyroll"/>
</dbReference>
<dbReference type="InterPro" id="IPR000595">
    <property type="entry name" value="cNMP-bd_dom"/>
</dbReference>
<dbReference type="InterPro" id="IPR018490">
    <property type="entry name" value="cNMP-bd_dom_sf"/>
</dbReference>
<dbReference type="CDD" id="cd00038">
    <property type="entry name" value="CAP_ED"/>
    <property type="match status" value="2"/>
</dbReference>
<dbReference type="SMART" id="SM00100">
    <property type="entry name" value="cNMP"/>
    <property type="match status" value="2"/>
</dbReference>
<dbReference type="SUPFAM" id="SSF51206">
    <property type="entry name" value="cAMP-binding domain-like"/>
    <property type="match status" value="2"/>
</dbReference>
<dbReference type="KEGG" id="mgy:MGMSRv2__3733"/>